<keyword evidence="10" id="KW-0106">Calcium</keyword>
<evidence type="ECO:0000256" key="15">
    <source>
        <dbReference type="PROSITE-ProRule" id="PRU10141"/>
    </source>
</evidence>
<evidence type="ECO:0000256" key="10">
    <source>
        <dbReference type="ARBA" id="ARBA00022837"/>
    </source>
</evidence>
<keyword evidence="9 19" id="KW-0418">Kinase</keyword>
<dbReference type="AlphaFoldDB" id="A0A078B878"/>
<evidence type="ECO:0000313" key="20">
    <source>
        <dbReference type="Proteomes" id="UP000039865"/>
    </source>
</evidence>
<feature type="domain" description="EF-hand" evidence="18">
    <location>
        <begin position="761"/>
        <end position="796"/>
    </location>
</feature>
<feature type="domain" description="EF-hand" evidence="18">
    <location>
        <begin position="689"/>
        <end position="724"/>
    </location>
</feature>
<evidence type="ECO:0000256" key="4">
    <source>
        <dbReference type="ARBA" id="ARBA00022527"/>
    </source>
</evidence>
<feature type="domain" description="EF-hand" evidence="18">
    <location>
        <begin position="797"/>
        <end position="829"/>
    </location>
</feature>
<dbReference type="Gene3D" id="1.10.238.10">
    <property type="entry name" value="EF-hand"/>
    <property type="match status" value="2"/>
</dbReference>
<dbReference type="PROSITE" id="PS50011">
    <property type="entry name" value="PROTEIN_KINASE_DOM"/>
    <property type="match status" value="1"/>
</dbReference>
<evidence type="ECO:0000256" key="1">
    <source>
        <dbReference type="ARBA" id="ARBA00001946"/>
    </source>
</evidence>
<dbReference type="FunFam" id="3.30.200.20:FF:000315">
    <property type="entry name" value="Calcium-dependent protein kinase 3"/>
    <property type="match status" value="1"/>
</dbReference>
<dbReference type="Pfam" id="PF13499">
    <property type="entry name" value="EF-hand_7"/>
    <property type="match status" value="2"/>
</dbReference>
<feature type="region of interest" description="Disordered" evidence="16">
    <location>
        <begin position="55"/>
        <end position="79"/>
    </location>
</feature>
<dbReference type="EC" id="2.7.11.1" evidence="3"/>
<dbReference type="Proteomes" id="UP000039865">
    <property type="component" value="Unassembled WGS sequence"/>
</dbReference>
<dbReference type="InterPro" id="IPR008271">
    <property type="entry name" value="Ser/Thr_kinase_AS"/>
</dbReference>
<evidence type="ECO:0000256" key="7">
    <source>
        <dbReference type="ARBA" id="ARBA00022737"/>
    </source>
</evidence>
<evidence type="ECO:0000256" key="2">
    <source>
        <dbReference type="ARBA" id="ARBA00011245"/>
    </source>
</evidence>
<evidence type="ECO:0000256" key="9">
    <source>
        <dbReference type="ARBA" id="ARBA00022777"/>
    </source>
</evidence>
<feature type="binding site" evidence="15">
    <location>
        <position position="416"/>
    </location>
    <ligand>
        <name>ATP</name>
        <dbReference type="ChEBI" id="CHEBI:30616"/>
    </ligand>
</feature>
<accession>A0A078B878</accession>
<dbReference type="Pfam" id="PF07004">
    <property type="entry name" value="SHIPPO-rpt"/>
    <property type="match status" value="1"/>
</dbReference>
<dbReference type="InterPro" id="IPR000719">
    <property type="entry name" value="Prot_kinase_dom"/>
</dbReference>
<dbReference type="GO" id="GO:0004674">
    <property type="term" value="F:protein serine/threonine kinase activity"/>
    <property type="evidence" value="ECO:0007669"/>
    <property type="project" value="UniProtKB-KW"/>
</dbReference>
<evidence type="ECO:0000256" key="8">
    <source>
        <dbReference type="ARBA" id="ARBA00022741"/>
    </source>
</evidence>
<evidence type="ECO:0000256" key="14">
    <source>
        <dbReference type="ARBA" id="ARBA00048679"/>
    </source>
</evidence>
<evidence type="ECO:0000256" key="6">
    <source>
        <dbReference type="ARBA" id="ARBA00022723"/>
    </source>
</evidence>
<evidence type="ECO:0000256" key="11">
    <source>
        <dbReference type="ARBA" id="ARBA00022840"/>
    </source>
</evidence>
<gene>
    <name evidence="19" type="primary">Contig9640.g10306</name>
    <name evidence="19" type="ORF">STYLEM_18911</name>
</gene>
<sequence>MKQKYSNQSVNQNHRSNPMNKTQTTNNKNKNTSLDNSLARNTDDYRIKNAKFGSALSSPKKSVSQNVTNMTNMYNGGGGDKELKRAFSTYLNVTGPGEYTLPSLTVGKSYQSNRRNAPAFTMSNKTKLPYFPQTQKEFQGKDSPSSVLYSPEPNFVRQKDPNYKIGTFQRFHLCKEEVELKSQLPVSYSQEVIHKETNTYKQIGQGYGTKLSYKTGKEDETNPGPIYKNEYYQSIQHKIDKTQDKKGSTFGVDKEQHGKVTYAGQERCRLGTQSPGPGVYQNPDNISKLILANQLKLIEQLSSVRNNSRYSIPKNDRGLLKMVKDEKPNPHTYNNTSDIFINRIAKKDAAFSMGHTEDKGLAPSSAGPGPGHHHGVHELKQNYKISSSTKVLGAGAFGKVFLSENVSDPTFKVAIKVLNKAKLKDNIEAIREEVKILTKLDHPNIVKYYETYDDVKYMYLVMEYCSGGELFDKIASQKNQMFNESEAALIMKKLLRAINHCHASGVVHRDIKPENIMIGRDGEIKLIDFGLSRRVSDKYSTMSTIAGTPFYMAPEVLDGEYDSSCDIWSMGVLLYVLVSGYLPFSGDNKQQVFKKIQKGDFNFNHKEFEKVSDECKDLITKMLVVDYRKRVKGVDALMHPWFPKFKQNKIGAEEDKLDENIVNNLRAYRGVSALKKAAMNILVKMADSKDIEHLREVFMNLDQDGTGFVTAVQIKSALKHSNINYKEEEIEKIIDEVDYNGVKKINYTEFLAATISVKKILTEEKLLAIFKQFDTDNSGRITKQNISEAMRKLGHNITGKEIEEIMNKHDFKKDGYLTYDEFREIFFNL</sequence>
<dbReference type="InterPro" id="IPR011992">
    <property type="entry name" value="EF-hand-dom_pair"/>
</dbReference>
<dbReference type="PANTHER" id="PTHR24349">
    <property type="entry name" value="SERINE/THREONINE-PROTEIN KINASE"/>
    <property type="match status" value="1"/>
</dbReference>
<evidence type="ECO:0000259" key="17">
    <source>
        <dbReference type="PROSITE" id="PS50011"/>
    </source>
</evidence>
<dbReference type="Pfam" id="PF00069">
    <property type="entry name" value="Pkinase"/>
    <property type="match status" value="1"/>
</dbReference>
<dbReference type="PROSITE" id="PS50222">
    <property type="entry name" value="EF_HAND_2"/>
    <property type="match status" value="4"/>
</dbReference>
<dbReference type="InterPro" id="IPR010736">
    <property type="entry name" value="SHIPPO-rpt"/>
</dbReference>
<dbReference type="EMBL" id="CCKQ01017869">
    <property type="protein sequence ID" value="CDW89773.1"/>
    <property type="molecule type" value="Genomic_DNA"/>
</dbReference>
<feature type="domain" description="Protein kinase" evidence="17">
    <location>
        <begin position="386"/>
        <end position="642"/>
    </location>
</feature>
<reference evidence="19 20" key="1">
    <citation type="submission" date="2014-06" db="EMBL/GenBank/DDBJ databases">
        <authorList>
            <person name="Swart Estienne"/>
        </authorList>
    </citation>
    <scope>NUCLEOTIDE SEQUENCE [LARGE SCALE GENOMIC DNA]</scope>
    <source>
        <strain evidence="19 20">130c</strain>
    </source>
</reference>
<feature type="compositionally biased region" description="Polar residues" evidence="16">
    <location>
        <begin position="55"/>
        <end position="65"/>
    </location>
</feature>
<keyword evidence="7" id="KW-0677">Repeat</keyword>
<keyword evidence="6" id="KW-0479">Metal-binding</keyword>
<evidence type="ECO:0000256" key="5">
    <source>
        <dbReference type="ARBA" id="ARBA00022679"/>
    </source>
</evidence>
<dbReference type="PROSITE" id="PS00107">
    <property type="entry name" value="PROTEIN_KINASE_ATP"/>
    <property type="match status" value="1"/>
</dbReference>
<proteinExistence type="inferred from homology"/>
<feature type="domain" description="EF-hand" evidence="18">
    <location>
        <begin position="725"/>
        <end position="760"/>
    </location>
</feature>
<evidence type="ECO:0000256" key="16">
    <source>
        <dbReference type="SAM" id="MobiDB-lite"/>
    </source>
</evidence>
<dbReference type="FunFam" id="1.10.238.10:FF:000001">
    <property type="entry name" value="Calmodulin 1"/>
    <property type="match status" value="1"/>
</dbReference>
<keyword evidence="5" id="KW-0808">Transferase</keyword>
<evidence type="ECO:0000256" key="12">
    <source>
        <dbReference type="ARBA" id="ARBA00024334"/>
    </source>
</evidence>
<comment type="cofactor">
    <cofactor evidence="1">
        <name>Mg(2+)</name>
        <dbReference type="ChEBI" id="CHEBI:18420"/>
    </cofactor>
</comment>
<comment type="similarity">
    <text evidence="12">Belongs to the protein kinase superfamily. Ser/Thr protein kinase family. CDPK subfamily.</text>
</comment>
<keyword evidence="8 15" id="KW-0547">Nucleotide-binding</keyword>
<dbReference type="GO" id="GO:0005524">
    <property type="term" value="F:ATP binding"/>
    <property type="evidence" value="ECO:0007669"/>
    <property type="project" value="UniProtKB-UniRule"/>
</dbReference>
<dbReference type="InParanoid" id="A0A078B878"/>
<dbReference type="GO" id="GO:0005509">
    <property type="term" value="F:calcium ion binding"/>
    <property type="evidence" value="ECO:0007669"/>
    <property type="project" value="InterPro"/>
</dbReference>
<dbReference type="PROSITE" id="PS00108">
    <property type="entry name" value="PROTEIN_KINASE_ST"/>
    <property type="match status" value="1"/>
</dbReference>
<dbReference type="InterPro" id="IPR017441">
    <property type="entry name" value="Protein_kinase_ATP_BS"/>
</dbReference>
<keyword evidence="11 15" id="KW-0067">ATP-binding</keyword>
<dbReference type="OrthoDB" id="40902at2759"/>
<organism evidence="19 20">
    <name type="scientific">Stylonychia lemnae</name>
    <name type="common">Ciliate</name>
    <dbReference type="NCBI Taxonomy" id="5949"/>
    <lineage>
        <taxon>Eukaryota</taxon>
        <taxon>Sar</taxon>
        <taxon>Alveolata</taxon>
        <taxon>Ciliophora</taxon>
        <taxon>Intramacronucleata</taxon>
        <taxon>Spirotrichea</taxon>
        <taxon>Stichotrichia</taxon>
        <taxon>Sporadotrichida</taxon>
        <taxon>Oxytrichidae</taxon>
        <taxon>Stylonychinae</taxon>
        <taxon>Stylonychia</taxon>
    </lineage>
</organism>
<dbReference type="CDD" id="cd00051">
    <property type="entry name" value="EFh"/>
    <property type="match status" value="1"/>
</dbReference>
<dbReference type="FunFam" id="1.10.510.10:FF:000571">
    <property type="entry name" value="Maternal embryonic leucine zipper kinase"/>
    <property type="match status" value="1"/>
</dbReference>
<feature type="compositionally biased region" description="Polar residues" evidence="16">
    <location>
        <begin position="1"/>
        <end position="19"/>
    </location>
</feature>
<dbReference type="InterPro" id="IPR002048">
    <property type="entry name" value="EF_hand_dom"/>
</dbReference>
<dbReference type="SMART" id="SM00220">
    <property type="entry name" value="S_TKc"/>
    <property type="match status" value="1"/>
</dbReference>
<evidence type="ECO:0000313" key="19">
    <source>
        <dbReference type="EMBL" id="CDW89773.1"/>
    </source>
</evidence>
<dbReference type="SUPFAM" id="SSF47473">
    <property type="entry name" value="EF-hand"/>
    <property type="match status" value="1"/>
</dbReference>
<keyword evidence="4" id="KW-0723">Serine/threonine-protein kinase</keyword>
<feature type="compositionally biased region" description="Low complexity" evidence="16">
    <location>
        <begin position="20"/>
        <end position="32"/>
    </location>
</feature>
<comment type="subunit">
    <text evidence="2">Monomer.</text>
</comment>
<dbReference type="SMART" id="SM00054">
    <property type="entry name" value="EFh"/>
    <property type="match status" value="4"/>
</dbReference>
<dbReference type="SUPFAM" id="SSF56112">
    <property type="entry name" value="Protein kinase-like (PK-like)"/>
    <property type="match status" value="1"/>
</dbReference>
<name>A0A078B878_STYLE</name>
<dbReference type="CDD" id="cd05117">
    <property type="entry name" value="STKc_CAMK"/>
    <property type="match status" value="1"/>
</dbReference>
<evidence type="ECO:0000259" key="18">
    <source>
        <dbReference type="PROSITE" id="PS50222"/>
    </source>
</evidence>
<dbReference type="InterPro" id="IPR050205">
    <property type="entry name" value="CDPK_Ser/Thr_kinases"/>
</dbReference>
<comment type="catalytic activity">
    <reaction evidence="13">
        <text>L-threonyl-[protein] + ATP = O-phospho-L-threonyl-[protein] + ADP + H(+)</text>
        <dbReference type="Rhea" id="RHEA:46608"/>
        <dbReference type="Rhea" id="RHEA-COMP:11060"/>
        <dbReference type="Rhea" id="RHEA-COMP:11605"/>
        <dbReference type="ChEBI" id="CHEBI:15378"/>
        <dbReference type="ChEBI" id="CHEBI:30013"/>
        <dbReference type="ChEBI" id="CHEBI:30616"/>
        <dbReference type="ChEBI" id="CHEBI:61977"/>
        <dbReference type="ChEBI" id="CHEBI:456216"/>
        <dbReference type="EC" id="2.7.11.1"/>
    </reaction>
</comment>
<keyword evidence="20" id="KW-1185">Reference proteome</keyword>
<feature type="region of interest" description="Disordered" evidence="16">
    <location>
        <begin position="1"/>
        <end position="42"/>
    </location>
</feature>
<evidence type="ECO:0000256" key="3">
    <source>
        <dbReference type="ARBA" id="ARBA00012513"/>
    </source>
</evidence>
<dbReference type="Gene3D" id="3.30.200.20">
    <property type="entry name" value="Phosphorylase Kinase, domain 1"/>
    <property type="match status" value="1"/>
</dbReference>
<dbReference type="InterPro" id="IPR011009">
    <property type="entry name" value="Kinase-like_dom_sf"/>
</dbReference>
<evidence type="ECO:0000256" key="13">
    <source>
        <dbReference type="ARBA" id="ARBA00047899"/>
    </source>
</evidence>
<dbReference type="Gene3D" id="1.10.510.10">
    <property type="entry name" value="Transferase(Phosphotransferase) domain 1"/>
    <property type="match status" value="1"/>
</dbReference>
<protein>
    <recommendedName>
        <fullName evidence="3">non-specific serine/threonine protein kinase</fullName>
        <ecNumber evidence="3">2.7.11.1</ecNumber>
    </recommendedName>
</protein>
<comment type="catalytic activity">
    <reaction evidence="14">
        <text>L-seryl-[protein] + ATP = O-phospho-L-seryl-[protein] + ADP + H(+)</text>
        <dbReference type="Rhea" id="RHEA:17989"/>
        <dbReference type="Rhea" id="RHEA-COMP:9863"/>
        <dbReference type="Rhea" id="RHEA-COMP:11604"/>
        <dbReference type="ChEBI" id="CHEBI:15378"/>
        <dbReference type="ChEBI" id="CHEBI:29999"/>
        <dbReference type="ChEBI" id="CHEBI:30616"/>
        <dbReference type="ChEBI" id="CHEBI:83421"/>
        <dbReference type="ChEBI" id="CHEBI:456216"/>
        <dbReference type="EC" id="2.7.11.1"/>
    </reaction>
</comment>